<evidence type="ECO:0000256" key="1">
    <source>
        <dbReference type="SAM" id="MobiDB-lite"/>
    </source>
</evidence>
<evidence type="ECO:0000313" key="2">
    <source>
        <dbReference type="EMBL" id="JAT17785.1"/>
    </source>
</evidence>
<reference evidence="2" key="1">
    <citation type="submission" date="2015-11" db="EMBL/GenBank/DDBJ databases">
        <title>De novo transcriptome assembly of four potential Pierce s Disease insect vectors from Arizona vineyards.</title>
        <authorList>
            <person name="Tassone E.E."/>
        </authorList>
    </citation>
    <scope>NUCLEOTIDE SEQUENCE</scope>
</reference>
<dbReference type="SUPFAM" id="SSF52949">
    <property type="entry name" value="Macro domain-like"/>
    <property type="match status" value="1"/>
</dbReference>
<feature type="non-terminal residue" evidence="2">
    <location>
        <position position="1"/>
    </location>
</feature>
<sequence>HCISGDFGDNRQMSAGVAVSFRRKFGRPVLSDCVTRSLTFQQAVGEAAVYGLVTKPIYSTKPTLQSYDEAFQHLIDDFIGKGFKKLICPPMGCMRNKIALSHFAKNIVNFHHKTDAEVIIVVSNERNSRGLRNGLQHQEFVDSLRMNIKKELHLNRSEPHDMSTTIGPAPRASGEISHTSAETPPHIVSGPPPSQLPSNTSRSASVVS</sequence>
<feature type="non-terminal residue" evidence="2">
    <location>
        <position position="208"/>
    </location>
</feature>
<accession>A0A1B6L2B1</accession>
<dbReference type="Gene3D" id="3.40.220.10">
    <property type="entry name" value="Leucine Aminopeptidase, subunit E, domain 1"/>
    <property type="match status" value="1"/>
</dbReference>
<feature type="region of interest" description="Disordered" evidence="1">
    <location>
        <begin position="153"/>
        <end position="208"/>
    </location>
</feature>
<gene>
    <name evidence="2" type="ORF">g.470</name>
</gene>
<proteinExistence type="predicted"/>
<evidence type="ECO:0008006" key="3">
    <source>
        <dbReference type="Google" id="ProtNLM"/>
    </source>
</evidence>
<protein>
    <recommendedName>
        <fullName evidence="3">Macro domain-containing protein</fullName>
    </recommendedName>
</protein>
<name>A0A1B6L2B1_9HEMI</name>
<feature type="compositionally biased region" description="Polar residues" evidence="1">
    <location>
        <begin position="196"/>
        <end position="208"/>
    </location>
</feature>
<dbReference type="AlphaFoldDB" id="A0A1B6L2B1"/>
<organism evidence="2">
    <name type="scientific">Graphocephala atropunctata</name>
    <dbReference type="NCBI Taxonomy" id="36148"/>
    <lineage>
        <taxon>Eukaryota</taxon>
        <taxon>Metazoa</taxon>
        <taxon>Ecdysozoa</taxon>
        <taxon>Arthropoda</taxon>
        <taxon>Hexapoda</taxon>
        <taxon>Insecta</taxon>
        <taxon>Pterygota</taxon>
        <taxon>Neoptera</taxon>
        <taxon>Paraneoptera</taxon>
        <taxon>Hemiptera</taxon>
        <taxon>Auchenorrhyncha</taxon>
        <taxon>Membracoidea</taxon>
        <taxon>Cicadellidae</taxon>
        <taxon>Cicadellinae</taxon>
        <taxon>Cicadellini</taxon>
        <taxon>Graphocephala</taxon>
    </lineage>
</organism>
<dbReference type="EMBL" id="GEBQ01022192">
    <property type="protein sequence ID" value="JAT17785.1"/>
    <property type="molecule type" value="Transcribed_RNA"/>
</dbReference>
<dbReference type="InterPro" id="IPR043472">
    <property type="entry name" value="Macro_dom-like"/>
</dbReference>